<dbReference type="Proteomes" id="UP000536179">
    <property type="component" value="Unassembled WGS sequence"/>
</dbReference>
<comment type="caution">
    <text evidence="1">The sequence shown here is derived from an EMBL/GenBank/DDBJ whole genome shotgun (WGS) entry which is preliminary data.</text>
</comment>
<reference evidence="1 2" key="1">
    <citation type="submission" date="2020-08" db="EMBL/GenBank/DDBJ databases">
        <title>Genomic Encyclopedia of Type Strains, Phase III (KMG-III): the genomes of soil and plant-associated and newly described type strains.</title>
        <authorList>
            <person name="Whitman W."/>
        </authorList>
    </citation>
    <scope>NUCLEOTIDE SEQUENCE [LARGE SCALE GENOMIC DNA]</scope>
    <source>
        <strain evidence="1 2">CECT 8075</strain>
    </source>
</reference>
<evidence type="ECO:0000313" key="1">
    <source>
        <dbReference type="EMBL" id="MBB3205184.1"/>
    </source>
</evidence>
<dbReference type="AlphaFoldDB" id="A0A7W5DV94"/>
<proteinExistence type="predicted"/>
<name>A0A7W5DV94_9BACT</name>
<evidence type="ECO:0000313" key="2">
    <source>
        <dbReference type="Proteomes" id="UP000536179"/>
    </source>
</evidence>
<keyword evidence="2" id="KW-1185">Reference proteome</keyword>
<protein>
    <submittedName>
        <fullName evidence="1">Uncharacterized protein</fullName>
    </submittedName>
</protein>
<gene>
    <name evidence="1" type="ORF">FHS27_000951</name>
</gene>
<accession>A0A7W5DV94</accession>
<sequence>MPHENRVNPPHRHDRCNLEDALDSSLPLAYRKLTIKETHGKTIQYQENVLQRTGEAHR</sequence>
<organism evidence="1 2">
    <name type="scientific">Aporhodopirellula rubra</name>
    <dbReference type="NCBI Taxonomy" id="980271"/>
    <lineage>
        <taxon>Bacteria</taxon>
        <taxon>Pseudomonadati</taxon>
        <taxon>Planctomycetota</taxon>
        <taxon>Planctomycetia</taxon>
        <taxon>Pirellulales</taxon>
        <taxon>Pirellulaceae</taxon>
        <taxon>Aporhodopirellula</taxon>
    </lineage>
</organism>
<dbReference type="EMBL" id="JACHXU010000002">
    <property type="protein sequence ID" value="MBB3205184.1"/>
    <property type="molecule type" value="Genomic_DNA"/>
</dbReference>